<dbReference type="KEGG" id="btab:109041352"/>
<evidence type="ECO:0000259" key="12">
    <source>
        <dbReference type="PROSITE" id="PS50157"/>
    </source>
</evidence>
<keyword evidence="8" id="KW-0804">Transcription</keyword>
<evidence type="ECO:0000256" key="4">
    <source>
        <dbReference type="ARBA" id="ARBA00022771"/>
    </source>
</evidence>
<evidence type="ECO:0000256" key="7">
    <source>
        <dbReference type="ARBA" id="ARBA00023125"/>
    </source>
</evidence>
<dbReference type="InterPro" id="IPR013087">
    <property type="entry name" value="Znf_C2H2_type"/>
</dbReference>
<feature type="region of interest" description="Disordered" evidence="11">
    <location>
        <begin position="960"/>
        <end position="1013"/>
    </location>
</feature>
<dbReference type="GO" id="GO:0005634">
    <property type="term" value="C:nucleus"/>
    <property type="evidence" value="ECO:0007669"/>
    <property type="project" value="UniProtKB-SubCell"/>
</dbReference>
<keyword evidence="4 10" id="KW-0863">Zinc-finger</keyword>
<feature type="region of interest" description="Disordered" evidence="11">
    <location>
        <begin position="1019"/>
        <end position="1038"/>
    </location>
</feature>
<feature type="compositionally biased region" description="Basic and acidic residues" evidence="11">
    <location>
        <begin position="681"/>
        <end position="714"/>
    </location>
</feature>
<feature type="region of interest" description="Disordered" evidence="11">
    <location>
        <begin position="1"/>
        <end position="40"/>
    </location>
</feature>
<dbReference type="AlphaFoldDB" id="A0A9P0G1F8"/>
<dbReference type="InterPro" id="IPR036236">
    <property type="entry name" value="Znf_C2H2_sf"/>
</dbReference>
<dbReference type="Gene3D" id="2.170.270.10">
    <property type="entry name" value="SET domain"/>
    <property type="match status" value="1"/>
</dbReference>
<keyword evidence="9" id="KW-0539">Nucleus</keyword>
<dbReference type="FunFam" id="3.30.160.60:FF:000159">
    <property type="entry name" value="Mds1 and evi1 complex locus protein"/>
    <property type="match status" value="1"/>
</dbReference>
<evidence type="ECO:0000313" key="13">
    <source>
        <dbReference type="EMBL" id="CAH0753445.1"/>
    </source>
</evidence>
<feature type="compositionally biased region" description="Basic and acidic residues" evidence="11">
    <location>
        <begin position="625"/>
        <end position="646"/>
    </location>
</feature>
<keyword evidence="14" id="KW-1185">Reference proteome</keyword>
<dbReference type="PANTHER" id="PTHR16515:SF49">
    <property type="entry name" value="GASTRULA ZINC FINGER PROTEIN XLCGF49.1-LIKE-RELATED"/>
    <property type="match status" value="1"/>
</dbReference>
<evidence type="ECO:0000256" key="10">
    <source>
        <dbReference type="PROSITE-ProRule" id="PRU00042"/>
    </source>
</evidence>
<dbReference type="FunFam" id="3.30.160.60:FF:000929">
    <property type="entry name" value="Uncharacterized protein, isoform B"/>
    <property type="match status" value="1"/>
</dbReference>
<dbReference type="Proteomes" id="UP001152759">
    <property type="component" value="Chromosome 1"/>
</dbReference>
<dbReference type="InterPro" id="IPR001214">
    <property type="entry name" value="SET_dom"/>
</dbReference>
<keyword evidence="3" id="KW-0677">Repeat</keyword>
<dbReference type="FunFam" id="3.30.160.60:FF:000112">
    <property type="entry name" value="Mds1 and evi1 complex locus protein"/>
    <property type="match status" value="1"/>
</dbReference>
<feature type="domain" description="C2H2-type" evidence="12">
    <location>
        <begin position="292"/>
        <end position="319"/>
    </location>
</feature>
<protein>
    <recommendedName>
        <fullName evidence="12">C2H2-type domain-containing protein</fullName>
    </recommendedName>
</protein>
<dbReference type="GO" id="GO:0003677">
    <property type="term" value="F:DNA binding"/>
    <property type="evidence" value="ECO:0007669"/>
    <property type="project" value="UniProtKB-KW"/>
</dbReference>
<dbReference type="EMBL" id="OU963862">
    <property type="protein sequence ID" value="CAH0753445.1"/>
    <property type="molecule type" value="Genomic_DNA"/>
</dbReference>
<feature type="domain" description="C2H2-type" evidence="12">
    <location>
        <begin position="882"/>
        <end position="909"/>
    </location>
</feature>
<evidence type="ECO:0000256" key="9">
    <source>
        <dbReference type="ARBA" id="ARBA00023242"/>
    </source>
</evidence>
<dbReference type="GO" id="GO:0008270">
    <property type="term" value="F:zinc ion binding"/>
    <property type="evidence" value="ECO:0007669"/>
    <property type="project" value="UniProtKB-KW"/>
</dbReference>
<dbReference type="PROSITE" id="PS00028">
    <property type="entry name" value="ZINC_FINGER_C2H2_1"/>
    <property type="match status" value="7"/>
</dbReference>
<dbReference type="CDD" id="cd19201">
    <property type="entry name" value="PR-SET_ZFPM"/>
    <property type="match status" value="1"/>
</dbReference>
<evidence type="ECO:0000256" key="6">
    <source>
        <dbReference type="ARBA" id="ARBA00023015"/>
    </source>
</evidence>
<proteinExistence type="predicted"/>
<feature type="compositionally biased region" description="Polar residues" evidence="11">
    <location>
        <begin position="985"/>
        <end position="994"/>
    </location>
</feature>
<dbReference type="PANTHER" id="PTHR16515">
    <property type="entry name" value="PR DOMAIN ZINC FINGER PROTEIN"/>
    <property type="match status" value="1"/>
</dbReference>
<dbReference type="GO" id="GO:0006355">
    <property type="term" value="P:regulation of DNA-templated transcription"/>
    <property type="evidence" value="ECO:0007669"/>
    <property type="project" value="UniProtKB-ARBA"/>
</dbReference>
<feature type="domain" description="C2H2-type" evidence="12">
    <location>
        <begin position="853"/>
        <end position="881"/>
    </location>
</feature>
<feature type="compositionally biased region" description="Polar residues" evidence="11">
    <location>
        <begin position="519"/>
        <end position="535"/>
    </location>
</feature>
<dbReference type="SUPFAM" id="SSF57667">
    <property type="entry name" value="beta-beta-alpha zinc fingers"/>
    <property type="match status" value="5"/>
</dbReference>
<feature type="domain" description="C2H2-type" evidence="12">
    <location>
        <begin position="263"/>
        <end position="291"/>
    </location>
</feature>
<evidence type="ECO:0000256" key="8">
    <source>
        <dbReference type="ARBA" id="ARBA00023163"/>
    </source>
</evidence>
<dbReference type="GO" id="GO:0008757">
    <property type="term" value="F:S-adenosylmethionine-dependent methyltransferase activity"/>
    <property type="evidence" value="ECO:0007669"/>
    <property type="project" value="UniProtKB-ARBA"/>
</dbReference>
<reference evidence="13" key="1">
    <citation type="submission" date="2021-12" db="EMBL/GenBank/DDBJ databases">
        <authorList>
            <person name="King R."/>
        </authorList>
    </citation>
    <scope>NUCLEOTIDE SEQUENCE</scope>
</reference>
<dbReference type="InterPro" id="IPR050331">
    <property type="entry name" value="Zinc_finger"/>
</dbReference>
<feature type="region of interest" description="Disordered" evidence="11">
    <location>
        <begin position="180"/>
        <end position="202"/>
    </location>
</feature>
<organism evidence="13 14">
    <name type="scientific">Bemisia tabaci</name>
    <name type="common">Sweetpotato whitefly</name>
    <name type="synonym">Aleurodes tabaci</name>
    <dbReference type="NCBI Taxonomy" id="7038"/>
    <lineage>
        <taxon>Eukaryota</taxon>
        <taxon>Metazoa</taxon>
        <taxon>Ecdysozoa</taxon>
        <taxon>Arthropoda</taxon>
        <taxon>Hexapoda</taxon>
        <taxon>Insecta</taxon>
        <taxon>Pterygota</taxon>
        <taxon>Neoptera</taxon>
        <taxon>Paraneoptera</taxon>
        <taxon>Hemiptera</taxon>
        <taxon>Sternorrhyncha</taxon>
        <taxon>Aleyrodoidea</taxon>
        <taxon>Aleyrodidae</taxon>
        <taxon>Aleyrodinae</taxon>
        <taxon>Bemisia</taxon>
    </lineage>
</organism>
<feature type="compositionally biased region" description="Acidic residues" evidence="11">
    <location>
        <begin position="567"/>
        <end position="577"/>
    </location>
</feature>
<dbReference type="FunFam" id="3.30.160.60:FF:000150">
    <property type="entry name" value="Mds1 and evi1 complex locus protein"/>
    <property type="match status" value="1"/>
</dbReference>
<feature type="compositionally biased region" description="Acidic residues" evidence="11">
    <location>
        <begin position="26"/>
        <end position="37"/>
    </location>
</feature>
<evidence type="ECO:0000256" key="11">
    <source>
        <dbReference type="SAM" id="MobiDB-lite"/>
    </source>
</evidence>
<gene>
    <name evidence="13" type="ORF">BEMITA_LOCUS783</name>
</gene>
<feature type="compositionally biased region" description="Polar residues" evidence="11">
    <location>
        <begin position="1024"/>
        <end position="1038"/>
    </location>
</feature>
<evidence type="ECO:0000256" key="2">
    <source>
        <dbReference type="ARBA" id="ARBA00022723"/>
    </source>
</evidence>
<evidence type="ECO:0000256" key="5">
    <source>
        <dbReference type="ARBA" id="ARBA00022833"/>
    </source>
</evidence>
<dbReference type="GO" id="GO:0008170">
    <property type="term" value="F:N-methyltransferase activity"/>
    <property type="evidence" value="ECO:0007669"/>
    <property type="project" value="UniProtKB-ARBA"/>
</dbReference>
<name>A0A9P0G1F8_BEMTA</name>
<keyword evidence="6" id="KW-0805">Transcription regulation</keyword>
<feature type="domain" description="C2H2-type" evidence="12">
    <location>
        <begin position="234"/>
        <end position="262"/>
    </location>
</feature>
<sequence>MRSKSIARRLTPGSIDENGVDKSGGEEDDSMEEEAEVSSETSFKDKFNYFDSQIPAELELRNGGAGGIWTKERLHRGIRYGPYPGILRERPLEPKYAWEVRAAGRKGFLDATIGSLTWMKYVRSSDDEKEQNVRVHFFQGKIYFKIEQDLDRGHELVMGPRHPLHFDLCGNLTENRYDRESTSQLSSGTLDDSRDEQLDDEESNVCPRCETTFPSLEQLDDHLISEHSYPAEQYQCDLCPRSFCWRACLTRHQILLHGEQKKFNCENCNKDFSDPSNLQRHVRIHHAGARSFACQECGKTFTTSSGLKQHTHIHSSIKPFRCEVCCKAYTQFSNLCRHKRMHSNCRTQIKCTRCNQAFSTVNSLSKHKRACDNSPLEIPPASGMNPGHKPSAMTWMPLTAGQQTPSFFYPRPPTALPLSSLRQMDFPTTFLTPYEAFLQNYSRLGPPTFLPGSFLFDNTPSNQLNILDDSSDSLKPNGLALQNFANCRPKELNDMKNSNSDLKHHHSRESGFPFMLPSSKVSPSTGEEAGSSQRPSPARPLVSRCNSTSPREFQPKLGVKPPIFTKDDDETAEESELEGEKSRKPGTKRVHSLVESHHICDQPLDLSVKNSLDLSFKKTPRLEERLETKESELDNNKSADKIKSEEDPASPPERMDVSVCDEGLSRSDEEPSWESYSSKKLKADPEKTDVSDDLRSKSERLSASDERSPRKSPDKSGLLPPMACPKPKYPMSLEPFYRPPFSKSNFLHPRYDSLDSIINQERFLSHLPSPFGPGGLGPKPYLLGSYMNGHGQWPPPGNFGSSKPYQEILNQIPSNGPGTRSKDKYACKFCGKIFPRSANLTRHLRTHTGEQPYKCKYCERSFSISSNLQRHVRNIHNKEKPFKCHLCDRCFGQQTNLDRHLKKHEEDNESCVVAVADSPGSSNENEREDACFDEIRTFMGKVTDFRPNAYVNPIQTDPFSRVPVTTEEEEEEAEIDEDISDVGSPPNSTAQDSPISLIHPFKSESPPTSLNLSLQTDYKKDGILNNNNTDAETIQIST</sequence>
<dbReference type="SMART" id="SM00355">
    <property type="entry name" value="ZnF_C2H2"/>
    <property type="match status" value="9"/>
</dbReference>
<feature type="domain" description="C2H2-type" evidence="12">
    <location>
        <begin position="825"/>
        <end position="852"/>
    </location>
</feature>
<feature type="compositionally biased region" description="Acidic residues" evidence="11">
    <location>
        <begin position="966"/>
        <end position="980"/>
    </location>
</feature>
<keyword evidence="5" id="KW-0862">Zinc</keyword>
<feature type="domain" description="C2H2-type" evidence="12">
    <location>
        <begin position="320"/>
        <end position="347"/>
    </location>
</feature>
<dbReference type="Gene3D" id="3.30.160.60">
    <property type="entry name" value="Classic Zinc Finger"/>
    <property type="match status" value="7"/>
</dbReference>
<evidence type="ECO:0000256" key="1">
    <source>
        <dbReference type="ARBA" id="ARBA00004123"/>
    </source>
</evidence>
<feature type="region of interest" description="Disordered" evidence="11">
    <location>
        <begin position="490"/>
        <end position="590"/>
    </location>
</feature>
<dbReference type="Pfam" id="PF00096">
    <property type="entry name" value="zf-C2H2"/>
    <property type="match status" value="5"/>
</dbReference>
<comment type="subcellular location">
    <subcellularLocation>
        <location evidence="1">Nucleus</location>
    </subcellularLocation>
</comment>
<evidence type="ECO:0000313" key="14">
    <source>
        <dbReference type="Proteomes" id="UP001152759"/>
    </source>
</evidence>
<feature type="domain" description="C2H2-type" evidence="12">
    <location>
        <begin position="349"/>
        <end position="379"/>
    </location>
</feature>
<keyword evidence="2" id="KW-0479">Metal-binding</keyword>
<keyword evidence="7" id="KW-0238">DNA-binding</keyword>
<feature type="region of interest" description="Disordered" evidence="11">
    <location>
        <begin position="625"/>
        <end position="722"/>
    </location>
</feature>
<accession>A0A9P0G1F8</accession>
<dbReference type="PROSITE" id="PS50157">
    <property type="entry name" value="ZINC_FINGER_C2H2_2"/>
    <property type="match status" value="8"/>
</dbReference>
<dbReference type="InterPro" id="IPR046341">
    <property type="entry name" value="SET_dom_sf"/>
</dbReference>
<evidence type="ECO:0000256" key="3">
    <source>
        <dbReference type="ARBA" id="ARBA00022737"/>
    </source>
</evidence>
<dbReference type="FunFam" id="3.30.160.60:FF:000126">
    <property type="entry name" value="Mds1 and evi1 complex locus protein"/>
    <property type="match status" value="1"/>
</dbReference>
<dbReference type="Pfam" id="PF21549">
    <property type="entry name" value="PRDM2_PR"/>
    <property type="match status" value="1"/>
</dbReference>
<dbReference type="GO" id="GO:0008276">
    <property type="term" value="F:protein methyltransferase activity"/>
    <property type="evidence" value="ECO:0007669"/>
    <property type="project" value="UniProtKB-ARBA"/>
</dbReference>
<dbReference type="FunFam" id="3.30.160.60:FF:000110">
    <property type="entry name" value="Zinc finger protein-like"/>
    <property type="match status" value="1"/>
</dbReference>